<dbReference type="EMBL" id="OIVN01001543">
    <property type="protein sequence ID" value="SPC95130.1"/>
    <property type="molecule type" value="Genomic_DNA"/>
</dbReference>
<keyword evidence="1" id="KW-1133">Transmembrane helix</keyword>
<organism evidence="2">
    <name type="scientific">Fagus sylvatica</name>
    <name type="common">Beechnut</name>
    <dbReference type="NCBI Taxonomy" id="28930"/>
    <lineage>
        <taxon>Eukaryota</taxon>
        <taxon>Viridiplantae</taxon>
        <taxon>Streptophyta</taxon>
        <taxon>Embryophyta</taxon>
        <taxon>Tracheophyta</taxon>
        <taxon>Spermatophyta</taxon>
        <taxon>Magnoliopsida</taxon>
        <taxon>eudicotyledons</taxon>
        <taxon>Gunneridae</taxon>
        <taxon>Pentapetalae</taxon>
        <taxon>rosids</taxon>
        <taxon>fabids</taxon>
        <taxon>Fagales</taxon>
        <taxon>Fagaceae</taxon>
        <taxon>Fagus</taxon>
    </lineage>
</organism>
<accession>A0A2N9G6T2</accession>
<evidence type="ECO:0000313" key="2">
    <source>
        <dbReference type="EMBL" id="SPC95130.1"/>
    </source>
</evidence>
<name>A0A2N9G6T2_FAGSY</name>
<protein>
    <submittedName>
        <fullName evidence="2">Uncharacterized protein</fullName>
    </submittedName>
</protein>
<keyword evidence="1" id="KW-0472">Membrane</keyword>
<proteinExistence type="predicted"/>
<reference evidence="2" key="1">
    <citation type="submission" date="2018-02" db="EMBL/GenBank/DDBJ databases">
        <authorList>
            <person name="Cohen D.B."/>
            <person name="Kent A.D."/>
        </authorList>
    </citation>
    <scope>NUCLEOTIDE SEQUENCE</scope>
</reference>
<keyword evidence="1" id="KW-0812">Transmembrane</keyword>
<sequence length="77" mass="8349">MGGSPPMWIVTVCVCVLGFFSLDLCGFLVHGEIFSSCGCSVGNGLRDSSHLERFLATPWRFGGKPIKATPFEEPLQN</sequence>
<gene>
    <name evidence="2" type="ORF">FSB_LOCUS23012</name>
</gene>
<feature type="transmembrane region" description="Helical" evidence="1">
    <location>
        <begin position="6"/>
        <end position="29"/>
    </location>
</feature>
<dbReference type="AlphaFoldDB" id="A0A2N9G6T2"/>
<evidence type="ECO:0000256" key="1">
    <source>
        <dbReference type="SAM" id="Phobius"/>
    </source>
</evidence>